<feature type="region of interest" description="Disordered" evidence="1">
    <location>
        <begin position="64"/>
        <end position="89"/>
    </location>
</feature>
<evidence type="ECO:0000313" key="3">
    <source>
        <dbReference type="Proteomes" id="UP000198211"/>
    </source>
</evidence>
<evidence type="ECO:0000256" key="1">
    <source>
        <dbReference type="SAM" id="MobiDB-lite"/>
    </source>
</evidence>
<sequence>MNPATSTVDLGLKIKAGLSTISKREWLGAYRKARKQEAAYREQQPPPELVPNPSVLELQVLASEATSNPSNRLSEANDNSEFQEYEIAL</sequence>
<dbReference type="AlphaFoldDB" id="A0A225WMN0"/>
<keyword evidence="3" id="KW-1185">Reference proteome</keyword>
<dbReference type="OrthoDB" id="110732at2759"/>
<proteinExistence type="predicted"/>
<gene>
    <name evidence="2" type="ORF">PHMEG_0007704</name>
</gene>
<accession>A0A225WMN0</accession>
<reference evidence="3" key="1">
    <citation type="submission" date="2017-03" db="EMBL/GenBank/DDBJ databases">
        <title>Phytopthora megakarya and P. palmivora, two closely related causual agents of cacao black pod achieved similar genome size and gene model numbers by different mechanisms.</title>
        <authorList>
            <person name="Ali S."/>
            <person name="Shao J."/>
            <person name="Larry D.J."/>
            <person name="Kronmiller B."/>
            <person name="Shen D."/>
            <person name="Strem M.D."/>
            <person name="Melnick R.L."/>
            <person name="Guiltinan M.J."/>
            <person name="Tyler B.M."/>
            <person name="Meinhardt L.W."/>
            <person name="Bailey B.A."/>
        </authorList>
    </citation>
    <scope>NUCLEOTIDE SEQUENCE [LARGE SCALE GENOMIC DNA]</scope>
    <source>
        <strain evidence="3">zdho120</strain>
    </source>
</reference>
<dbReference type="EMBL" id="NBNE01000620">
    <property type="protein sequence ID" value="OWZ18237.1"/>
    <property type="molecule type" value="Genomic_DNA"/>
</dbReference>
<organism evidence="2 3">
    <name type="scientific">Phytophthora megakarya</name>
    <dbReference type="NCBI Taxonomy" id="4795"/>
    <lineage>
        <taxon>Eukaryota</taxon>
        <taxon>Sar</taxon>
        <taxon>Stramenopiles</taxon>
        <taxon>Oomycota</taxon>
        <taxon>Peronosporomycetes</taxon>
        <taxon>Peronosporales</taxon>
        <taxon>Peronosporaceae</taxon>
        <taxon>Phytophthora</taxon>
    </lineage>
</organism>
<protein>
    <submittedName>
        <fullName evidence="2">Uncharacterized protein</fullName>
    </submittedName>
</protein>
<feature type="compositionally biased region" description="Polar residues" evidence="1">
    <location>
        <begin position="64"/>
        <end position="82"/>
    </location>
</feature>
<comment type="caution">
    <text evidence="2">The sequence shown here is derived from an EMBL/GenBank/DDBJ whole genome shotgun (WGS) entry which is preliminary data.</text>
</comment>
<dbReference type="Proteomes" id="UP000198211">
    <property type="component" value="Unassembled WGS sequence"/>
</dbReference>
<name>A0A225WMN0_9STRA</name>
<evidence type="ECO:0000313" key="2">
    <source>
        <dbReference type="EMBL" id="OWZ18237.1"/>
    </source>
</evidence>